<protein>
    <submittedName>
        <fullName evidence="2">Uncharacterized protein</fullName>
    </submittedName>
</protein>
<proteinExistence type="predicted"/>
<gene>
    <name evidence="2" type="ORF">CCMP2556_LOCUS18296</name>
</gene>
<accession>A0ABP0KY08</accession>
<feature type="region of interest" description="Disordered" evidence="1">
    <location>
        <begin position="74"/>
        <end position="108"/>
    </location>
</feature>
<organism evidence="2 3">
    <name type="scientific">Durusdinium trenchii</name>
    <dbReference type="NCBI Taxonomy" id="1381693"/>
    <lineage>
        <taxon>Eukaryota</taxon>
        <taxon>Sar</taxon>
        <taxon>Alveolata</taxon>
        <taxon>Dinophyceae</taxon>
        <taxon>Suessiales</taxon>
        <taxon>Symbiodiniaceae</taxon>
        <taxon>Durusdinium</taxon>
    </lineage>
</organism>
<keyword evidence="3" id="KW-1185">Reference proteome</keyword>
<feature type="non-terminal residue" evidence="2">
    <location>
        <position position="209"/>
    </location>
</feature>
<evidence type="ECO:0000313" key="2">
    <source>
        <dbReference type="EMBL" id="CAK9031461.1"/>
    </source>
</evidence>
<evidence type="ECO:0000313" key="3">
    <source>
        <dbReference type="Proteomes" id="UP001642484"/>
    </source>
</evidence>
<sequence>MTPSGPWAAWRRHRPTDEHEAWVHEEELLPEFLQAWYLLADAGLNAQERNMIQTAIGETYTIQRMSQELRAQWPEDDLQRNQLPQPRASGYWHERKEDSEDDETEEAMTSAAALIANGMNEEGIALMTAAVEAEEEAPRRDQAHHAQEEAPFVRFSDLHEIDEDDGYFTADEGCENCETEYHHGDLQEIENYTTTGEETMTCQQTSWSL</sequence>
<reference evidence="2 3" key="1">
    <citation type="submission" date="2024-02" db="EMBL/GenBank/DDBJ databases">
        <authorList>
            <person name="Chen Y."/>
            <person name="Shah S."/>
            <person name="Dougan E. K."/>
            <person name="Thang M."/>
            <person name="Chan C."/>
        </authorList>
    </citation>
    <scope>NUCLEOTIDE SEQUENCE [LARGE SCALE GENOMIC DNA]</scope>
</reference>
<dbReference type="Proteomes" id="UP001642484">
    <property type="component" value="Unassembled WGS sequence"/>
</dbReference>
<comment type="caution">
    <text evidence="2">The sequence shown here is derived from an EMBL/GenBank/DDBJ whole genome shotgun (WGS) entry which is preliminary data.</text>
</comment>
<evidence type="ECO:0000256" key="1">
    <source>
        <dbReference type="SAM" id="MobiDB-lite"/>
    </source>
</evidence>
<name>A0ABP0KY08_9DINO</name>
<dbReference type="EMBL" id="CAXAMN010010327">
    <property type="protein sequence ID" value="CAK9031461.1"/>
    <property type="molecule type" value="Genomic_DNA"/>
</dbReference>